<feature type="transmembrane region" description="Helical" evidence="1">
    <location>
        <begin position="155"/>
        <end position="177"/>
    </location>
</feature>
<name>A0A1H4PFY7_9PSEU</name>
<evidence type="ECO:0000256" key="1">
    <source>
        <dbReference type="SAM" id="Phobius"/>
    </source>
</evidence>
<dbReference type="InterPro" id="IPR027417">
    <property type="entry name" value="P-loop_NTPase"/>
</dbReference>
<organism evidence="3 4">
    <name type="scientific">Amycolatopsis tolypomycina</name>
    <dbReference type="NCBI Taxonomy" id="208445"/>
    <lineage>
        <taxon>Bacteria</taxon>
        <taxon>Bacillati</taxon>
        <taxon>Actinomycetota</taxon>
        <taxon>Actinomycetes</taxon>
        <taxon>Pseudonocardiales</taxon>
        <taxon>Pseudonocardiaceae</taxon>
        <taxon>Amycolatopsis</taxon>
    </lineage>
</organism>
<dbReference type="AlphaFoldDB" id="A0A1H4PFY7"/>
<evidence type="ECO:0000313" key="4">
    <source>
        <dbReference type="Proteomes" id="UP000199622"/>
    </source>
</evidence>
<reference evidence="4" key="1">
    <citation type="submission" date="2016-10" db="EMBL/GenBank/DDBJ databases">
        <authorList>
            <person name="Varghese N."/>
            <person name="Submissions S."/>
        </authorList>
    </citation>
    <scope>NUCLEOTIDE SEQUENCE [LARGE SCALE GENOMIC DNA]</scope>
    <source>
        <strain evidence="4">DSM 44544</strain>
    </source>
</reference>
<feature type="transmembrane region" description="Helical" evidence="1">
    <location>
        <begin position="350"/>
        <end position="372"/>
    </location>
</feature>
<evidence type="ECO:0000259" key="2">
    <source>
        <dbReference type="Pfam" id="PF07693"/>
    </source>
</evidence>
<dbReference type="InterPro" id="IPR011646">
    <property type="entry name" value="KAP_P-loop"/>
</dbReference>
<dbReference type="Pfam" id="PF07693">
    <property type="entry name" value="KAP_NTPase"/>
    <property type="match status" value="1"/>
</dbReference>
<gene>
    <name evidence="3" type="ORF">SAMN04489727_2417</name>
</gene>
<keyword evidence="1" id="KW-1133">Transmembrane helix</keyword>
<proteinExistence type="predicted"/>
<dbReference type="SUPFAM" id="SSF52540">
    <property type="entry name" value="P-loop containing nucleoside triphosphate hydrolases"/>
    <property type="match status" value="1"/>
</dbReference>
<accession>A0A1H4PFY7</accession>
<feature type="transmembrane region" description="Helical" evidence="1">
    <location>
        <begin position="130"/>
        <end position="149"/>
    </location>
</feature>
<evidence type="ECO:0000313" key="3">
    <source>
        <dbReference type="EMBL" id="SEC06144.1"/>
    </source>
</evidence>
<dbReference type="Proteomes" id="UP000199622">
    <property type="component" value="Unassembled WGS sequence"/>
</dbReference>
<dbReference type="EMBL" id="FNSO01000004">
    <property type="protein sequence ID" value="SEC06144.1"/>
    <property type="molecule type" value="Genomic_DNA"/>
</dbReference>
<protein>
    <submittedName>
        <fullName evidence="3">KAP family P-loop domain-containing protein</fullName>
    </submittedName>
</protein>
<sequence>MVHPDHASRKFRWLARLRDEIIGFLENVDVEPVGELAPSVLLDWDSAMAEGFELWTARLALEVMLDESLAREDIKAALRAEAIRAEDAKRAVMSSETALARVRMAQDEYARRADSAQRPSRLSDLTPAKIGWLFVAGVLCLGYVAVLAYCGPQLTVGLSAMSLVGLAGVALFSGSIVQRHVPKLLPFNNLREIGRMVPHEDLIGLGSRWQAVQTELVIPEIREFIRRNRVLVYGGRLIFQEIHGLYGEAESDIVQTAGTRRLARVLSRADSVAVALAGHRGVGKTTAIRSIARGLHTSPGSPAPFVVVASAPANYEARDFVLHLHALLCRAVLDRVGSPRPEKGGRLRAAALRIVLGLVFIFACADTALLLWNTDVPRFGADIAGLIRRSVAGFPNGVDRLWAGQPPVHLVALAVLALIPLVVIGWLLVSITSAIAGIPRRRRLRGLAVLQRQTRKQLDQIRFLQTYTTGWSGKLSMPLKGEAGRTWSTQRAEQQLTHPEVVDKFREFAAFASRRLQEEGVSEHHLIIAIDELDKIGEPEKAYQFINDIKAIFDVPGCLFFVSVSDDAVLNFEQRGLAVRDAFDSAFSEMIRLEHFTMDESRLWIALRLIGLPEQFGCLCHCVSGGLPRDLKRYTIEMIDMAAAVYRPSLAQVARAFVARELQSKAHALAGVASALPPTAELAELTGLILQIRQMREPAELAQFATRVHADEAEVDLADPVTRLRSQAACFALFCATVLEVFTDELDEPELTADLHMIAVTRQRMAFYPHLAMQTIVDFRQRFGLDTESAG</sequence>
<feature type="transmembrane region" description="Helical" evidence="1">
    <location>
        <begin position="410"/>
        <end position="436"/>
    </location>
</feature>
<keyword evidence="4" id="KW-1185">Reference proteome</keyword>
<keyword evidence="1" id="KW-0472">Membrane</keyword>
<keyword evidence="1" id="KW-0812">Transmembrane</keyword>
<feature type="domain" description="KAP NTPase" evidence="2">
    <location>
        <begin position="262"/>
        <end position="569"/>
    </location>
</feature>